<keyword evidence="8" id="KW-1185">Reference proteome</keyword>
<dbReference type="GO" id="GO:0050569">
    <property type="term" value="F:glycolaldehyde dehydrogenase (NAD+) activity"/>
    <property type="evidence" value="ECO:0007669"/>
    <property type="project" value="UniProtKB-EC"/>
</dbReference>
<dbReference type="InterPro" id="IPR015590">
    <property type="entry name" value="Aldehyde_DH_dom"/>
</dbReference>
<evidence type="ECO:0000256" key="2">
    <source>
        <dbReference type="ARBA" id="ARBA00009986"/>
    </source>
</evidence>
<reference evidence="7 8" key="1">
    <citation type="submission" date="2020-08" db="EMBL/GenBank/DDBJ databases">
        <title>Genomic Encyclopedia of Type Strains, Phase IV (KMG-IV): sequencing the most valuable type-strain genomes for metagenomic binning, comparative biology and taxonomic classification.</title>
        <authorList>
            <person name="Goeker M."/>
        </authorList>
    </citation>
    <scope>NUCLEOTIDE SEQUENCE [LARGE SCALE GENOMIC DNA]</scope>
    <source>
        <strain evidence="7 8">DSM 16268</strain>
    </source>
</reference>
<dbReference type="Pfam" id="PF00171">
    <property type="entry name" value="Aldedh"/>
    <property type="match status" value="1"/>
</dbReference>
<dbReference type="InterPro" id="IPR016161">
    <property type="entry name" value="Ald_DH/histidinol_DH"/>
</dbReference>
<dbReference type="EC" id="1.2.1.22" evidence="7"/>
<dbReference type="GO" id="GO:0008911">
    <property type="term" value="F:lactaldehyde dehydrogenase (NAD+) activity"/>
    <property type="evidence" value="ECO:0007669"/>
    <property type="project" value="UniProtKB-EC"/>
</dbReference>
<dbReference type="EC" id="1.2.1.21" evidence="7"/>
<evidence type="ECO:0000313" key="8">
    <source>
        <dbReference type="Proteomes" id="UP000523821"/>
    </source>
</evidence>
<evidence type="ECO:0000256" key="4">
    <source>
        <dbReference type="PROSITE-ProRule" id="PRU10007"/>
    </source>
</evidence>
<dbReference type="GO" id="GO:0016052">
    <property type="term" value="P:carbohydrate catabolic process"/>
    <property type="evidence" value="ECO:0007669"/>
    <property type="project" value="UniProtKB-ARBA"/>
</dbReference>
<dbReference type="GO" id="GO:0044281">
    <property type="term" value="P:small molecule metabolic process"/>
    <property type="evidence" value="ECO:0007669"/>
    <property type="project" value="UniProtKB-ARBA"/>
</dbReference>
<feature type="active site" evidence="4">
    <location>
        <position position="249"/>
    </location>
</feature>
<gene>
    <name evidence="7" type="ORF">GGQ63_004198</name>
</gene>
<organism evidence="7 8">
    <name type="scientific">Prosthecomicrobium pneumaticum</name>
    <dbReference type="NCBI Taxonomy" id="81895"/>
    <lineage>
        <taxon>Bacteria</taxon>
        <taxon>Pseudomonadati</taxon>
        <taxon>Pseudomonadota</taxon>
        <taxon>Alphaproteobacteria</taxon>
        <taxon>Hyphomicrobiales</taxon>
        <taxon>Kaistiaceae</taxon>
        <taxon>Prosthecomicrobium</taxon>
    </lineage>
</organism>
<evidence type="ECO:0000256" key="1">
    <source>
        <dbReference type="ARBA" id="ARBA00004921"/>
    </source>
</evidence>
<sequence length="479" mass="51393">MTQNAHFIDGRFIDPAPAGERIAVYNPATEAQIADIPDATPAEVDAAVAAARRAQTGWAELPAIERAAHVKAIAARIRDRADEIAETIVREQGKIRALAQGEVLGMAGLMDYMAEWARRIEGEIIPSDRRGETIFLHRVPIGVVAGILPWNFPFYLIGRKLAPALVAGNTIVIKPSEETPLNAFLFAEIVEEVGLPAGVFNLVSGRGRTTGAALSGHPGIDLVSFTGSVATGTAIMQAAAKNLTRVNLELGGKAPAIVLADADLDLAVEAITRSRINNTGQVCNCAERIFVEAPVADAFTEKFVERMSRVRYGDPLAETDLDMGPLVSAVQLQKVAAMVDRAKADGATVALGGHVAERGRGHHYAPTVLTQCRPDMEIMRSEIFGPVAPIAVVQSAEEAVAHANDTEYGLTSSLYTRDLNKAMKVTRALKFGETYVNRENGEAYQGFHAGRRKSGIGGADGKHGFYEYMETQTVYIEHG</sequence>
<dbReference type="InterPro" id="IPR029510">
    <property type="entry name" value="Ald_DH_CS_GLU"/>
</dbReference>
<dbReference type="InterPro" id="IPR016163">
    <property type="entry name" value="Ald_DH_C"/>
</dbReference>
<dbReference type="FunFam" id="3.40.605.10:FF:000022">
    <property type="entry name" value="Aldehyde dehydrogenase A"/>
    <property type="match status" value="1"/>
</dbReference>
<dbReference type="Gene3D" id="3.40.605.10">
    <property type="entry name" value="Aldehyde Dehydrogenase, Chain A, domain 1"/>
    <property type="match status" value="1"/>
</dbReference>
<dbReference type="AlphaFoldDB" id="A0A7W9FQR0"/>
<dbReference type="NCBIfam" id="NF007497">
    <property type="entry name" value="PRK10090.1"/>
    <property type="match status" value="1"/>
</dbReference>
<dbReference type="InterPro" id="IPR016162">
    <property type="entry name" value="Ald_DH_N"/>
</dbReference>
<dbReference type="CDD" id="cd07088">
    <property type="entry name" value="ALDH_LactADH-AldA"/>
    <property type="match status" value="1"/>
</dbReference>
<dbReference type="Proteomes" id="UP000523821">
    <property type="component" value="Unassembled WGS sequence"/>
</dbReference>
<keyword evidence="3 5" id="KW-0560">Oxidoreductase</keyword>
<dbReference type="GO" id="GO:0042802">
    <property type="term" value="F:identical protein binding"/>
    <property type="evidence" value="ECO:0007669"/>
    <property type="project" value="UniProtKB-ARBA"/>
</dbReference>
<evidence type="ECO:0000313" key="7">
    <source>
        <dbReference type="EMBL" id="MBB5755099.1"/>
    </source>
</evidence>
<evidence type="ECO:0000256" key="3">
    <source>
        <dbReference type="ARBA" id="ARBA00023002"/>
    </source>
</evidence>
<comment type="caution">
    <text evidence="7">The sequence shown here is derived from an EMBL/GenBank/DDBJ whole genome shotgun (WGS) entry which is preliminary data.</text>
</comment>
<dbReference type="PANTHER" id="PTHR11699">
    <property type="entry name" value="ALDEHYDE DEHYDROGENASE-RELATED"/>
    <property type="match status" value="1"/>
</dbReference>
<dbReference type="PROSITE" id="PS00687">
    <property type="entry name" value="ALDEHYDE_DEHYDR_GLU"/>
    <property type="match status" value="1"/>
</dbReference>
<comment type="pathway">
    <text evidence="1">Carbohydrate degradation.</text>
</comment>
<dbReference type="Gene3D" id="3.40.309.10">
    <property type="entry name" value="Aldehyde Dehydrogenase, Chain A, domain 2"/>
    <property type="match status" value="1"/>
</dbReference>
<evidence type="ECO:0000259" key="6">
    <source>
        <dbReference type="Pfam" id="PF00171"/>
    </source>
</evidence>
<feature type="domain" description="Aldehyde dehydrogenase" evidence="6">
    <location>
        <begin position="19"/>
        <end position="474"/>
    </location>
</feature>
<name>A0A7W9FQR0_9HYPH</name>
<proteinExistence type="inferred from homology"/>
<dbReference type="FunFam" id="3.40.309.10:FF:000009">
    <property type="entry name" value="Aldehyde dehydrogenase A"/>
    <property type="match status" value="1"/>
</dbReference>
<evidence type="ECO:0000256" key="5">
    <source>
        <dbReference type="RuleBase" id="RU003345"/>
    </source>
</evidence>
<protein>
    <submittedName>
        <fullName evidence="7">Lactaldehyde dehydrogenase/glycolaldehyde dehydrogenase</fullName>
        <ecNumber evidence="7">1.2.1.21</ecNumber>
        <ecNumber evidence="7">1.2.1.22</ecNumber>
    </submittedName>
</protein>
<dbReference type="EMBL" id="JACHOO010000013">
    <property type="protein sequence ID" value="MBB5755099.1"/>
    <property type="molecule type" value="Genomic_DNA"/>
</dbReference>
<comment type="similarity">
    <text evidence="2 5">Belongs to the aldehyde dehydrogenase family.</text>
</comment>
<accession>A0A7W9FQR0</accession>
<dbReference type="SUPFAM" id="SSF53720">
    <property type="entry name" value="ALDH-like"/>
    <property type="match status" value="1"/>
</dbReference>
<dbReference type="RefSeq" id="WP_183858533.1">
    <property type="nucleotide sequence ID" value="NZ_JACHOO010000013.1"/>
</dbReference>